<organism evidence="1 2">
    <name type="scientific">Brevibacillus fluminis</name>
    <dbReference type="NCBI Taxonomy" id="511487"/>
    <lineage>
        <taxon>Bacteria</taxon>
        <taxon>Bacillati</taxon>
        <taxon>Bacillota</taxon>
        <taxon>Bacilli</taxon>
        <taxon>Bacillales</taxon>
        <taxon>Paenibacillaceae</taxon>
        <taxon>Brevibacillus</taxon>
    </lineage>
</organism>
<gene>
    <name evidence="1" type="ORF">EDM56_02000</name>
</gene>
<comment type="caution">
    <text evidence="1">The sequence shown here is derived from an EMBL/GenBank/DDBJ whole genome shotgun (WGS) entry which is preliminary data.</text>
</comment>
<dbReference type="EMBL" id="RHHQ01000003">
    <property type="protein sequence ID" value="RNB92490.1"/>
    <property type="molecule type" value="Genomic_DNA"/>
</dbReference>
<dbReference type="AlphaFoldDB" id="A0A3M8DWD7"/>
<dbReference type="Proteomes" id="UP000271031">
    <property type="component" value="Unassembled WGS sequence"/>
</dbReference>
<keyword evidence="2" id="KW-1185">Reference proteome</keyword>
<dbReference type="RefSeq" id="WP_122916195.1">
    <property type="nucleotide sequence ID" value="NZ_RHHQ01000003.1"/>
</dbReference>
<accession>A0A3M8DWD7</accession>
<name>A0A3M8DWD7_9BACL</name>
<evidence type="ECO:0000313" key="1">
    <source>
        <dbReference type="EMBL" id="RNB92490.1"/>
    </source>
</evidence>
<protein>
    <submittedName>
        <fullName evidence="1">Uncharacterized protein</fullName>
    </submittedName>
</protein>
<proteinExistence type="predicted"/>
<evidence type="ECO:0000313" key="2">
    <source>
        <dbReference type="Proteomes" id="UP000271031"/>
    </source>
</evidence>
<reference evidence="1 2" key="1">
    <citation type="submission" date="2018-10" db="EMBL/GenBank/DDBJ databases">
        <title>Phylogenomics of Brevibacillus.</title>
        <authorList>
            <person name="Dunlap C."/>
        </authorList>
    </citation>
    <scope>NUCLEOTIDE SEQUENCE [LARGE SCALE GENOMIC DNA]</scope>
    <source>
        <strain evidence="1 2">JCM 15716</strain>
    </source>
</reference>
<sequence length="227" mass="26312">MNSYRIETPVLRIALIGGYSEKETEFKKFIKDYHKSPPSLGYSLDISDFQMSSGIDKLGRRLLTYLVKGAFSITRSELYGDTYCFEQAINAFANTYRDDINNAIDELRYIATETRTVILNQQKNQLTLERLAPNHEADIFNIQGEGKLSYKYRPNIITSHCDKIGNNDWSGQQTWKHRIKLIRDIPVDDIITHPFHFPIENFIGEDEVLVINRSIEMEIDGNNVIWL</sequence>